<feature type="region of interest" description="Disordered" evidence="1">
    <location>
        <begin position="1"/>
        <end position="37"/>
    </location>
</feature>
<dbReference type="Proteomes" id="UP000828390">
    <property type="component" value="Unassembled WGS sequence"/>
</dbReference>
<reference evidence="2" key="2">
    <citation type="submission" date="2020-11" db="EMBL/GenBank/DDBJ databases">
        <authorList>
            <person name="McCartney M.A."/>
            <person name="Auch B."/>
            <person name="Kono T."/>
            <person name="Mallez S."/>
            <person name="Becker A."/>
            <person name="Gohl D.M."/>
            <person name="Silverstein K.A.T."/>
            <person name="Koren S."/>
            <person name="Bechman K.B."/>
            <person name="Herman A."/>
            <person name="Abrahante J.E."/>
            <person name="Garbe J."/>
        </authorList>
    </citation>
    <scope>NUCLEOTIDE SEQUENCE</scope>
    <source>
        <strain evidence="2">Duluth1</strain>
        <tissue evidence="2">Whole animal</tissue>
    </source>
</reference>
<reference evidence="2" key="1">
    <citation type="journal article" date="2019" name="bioRxiv">
        <title>The Genome of the Zebra Mussel, Dreissena polymorpha: A Resource for Invasive Species Research.</title>
        <authorList>
            <person name="McCartney M.A."/>
            <person name="Auch B."/>
            <person name="Kono T."/>
            <person name="Mallez S."/>
            <person name="Zhang Y."/>
            <person name="Obille A."/>
            <person name="Becker A."/>
            <person name="Abrahante J.E."/>
            <person name="Garbe J."/>
            <person name="Badalamenti J.P."/>
            <person name="Herman A."/>
            <person name="Mangelson H."/>
            <person name="Liachko I."/>
            <person name="Sullivan S."/>
            <person name="Sone E.D."/>
            <person name="Koren S."/>
            <person name="Silverstein K.A.T."/>
            <person name="Beckman K.B."/>
            <person name="Gohl D.M."/>
        </authorList>
    </citation>
    <scope>NUCLEOTIDE SEQUENCE</scope>
    <source>
        <strain evidence="2">Duluth1</strain>
        <tissue evidence="2">Whole animal</tissue>
    </source>
</reference>
<comment type="caution">
    <text evidence="2">The sequence shown here is derived from an EMBL/GenBank/DDBJ whole genome shotgun (WGS) entry which is preliminary data.</text>
</comment>
<name>A0A9D4IKR9_DREPO</name>
<feature type="compositionally biased region" description="Basic and acidic residues" evidence="1">
    <location>
        <begin position="13"/>
        <end position="35"/>
    </location>
</feature>
<dbReference type="EMBL" id="JAIWYP010000008">
    <property type="protein sequence ID" value="KAH3779286.1"/>
    <property type="molecule type" value="Genomic_DNA"/>
</dbReference>
<gene>
    <name evidence="2" type="ORF">DPMN_157087</name>
</gene>
<evidence type="ECO:0000313" key="2">
    <source>
        <dbReference type="EMBL" id="KAH3779286.1"/>
    </source>
</evidence>
<dbReference type="AlphaFoldDB" id="A0A9D4IKR9"/>
<feature type="compositionally biased region" description="Polar residues" evidence="1">
    <location>
        <begin position="1"/>
        <end position="12"/>
    </location>
</feature>
<evidence type="ECO:0000256" key="1">
    <source>
        <dbReference type="SAM" id="MobiDB-lite"/>
    </source>
</evidence>
<keyword evidence="3" id="KW-1185">Reference proteome</keyword>
<protein>
    <submittedName>
        <fullName evidence="2">Uncharacterized protein</fullName>
    </submittedName>
</protein>
<proteinExistence type="predicted"/>
<evidence type="ECO:0000313" key="3">
    <source>
        <dbReference type="Proteomes" id="UP000828390"/>
    </source>
</evidence>
<accession>A0A9D4IKR9</accession>
<sequence>MSSTRLENTTQQEAKDEKSKTVNKDPKAGDKRNREIGSLNIDITHRIGPFESKKNRPIIVKMISRMRKTAIMRNAKTLRKQKDPIYVNDHLTKLNAHIFACVRKKQTDIVTSTWTRDGNIFYRDVNEMDHKVSQDQFQYWLELPWPST</sequence>
<organism evidence="2 3">
    <name type="scientific">Dreissena polymorpha</name>
    <name type="common">Zebra mussel</name>
    <name type="synonym">Mytilus polymorpha</name>
    <dbReference type="NCBI Taxonomy" id="45954"/>
    <lineage>
        <taxon>Eukaryota</taxon>
        <taxon>Metazoa</taxon>
        <taxon>Spiralia</taxon>
        <taxon>Lophotrochozoa</taxon>
        <taxon>Mollusca</taxon>
        <taxon>Bivalvia</taxon>
        <taxon>Autobranchia</taxon>
        <taxon>Heteroconchia</taxon>
        <taxon>Euheterodonta</taxon>
        <taxon>Imparidentia</taxon>
        <taxon>Neoheterodontei</taxon>
        <taxon>Myida</taxon>
        <taxon>Dreissenoidea</taxon>
        <taxon>Dreissenidae</taxon>
        <taxon>Dreissena</taxon>
    </lineage>
</organism>